<evidence type="ECO:0000313" key="4">
    <source>
        <dbReference type="Proteomes" id="UP001212997"/>
    </source>
</evidence>
<dbReference type="PROSITE" id="PS50330">
    <property type="entry name" value="UIM"/>
    <property type="match status" value="1"/>
</dbReference>
<gene>
    <name evidence="3" type="ORF">NLI96_g7895</name>
</gene>
<feature type="compositionally biased region" description="Polar residues" evidence="1">
    <location>
        <begin position="823"/>
        <end position="833"/>
    </location>
</feature>
<feature type="region of interest" description="Disordered" evidence="1">
    <location>
        <begin position="764"/>
        <end position="851"/>
    </location>
</feature>
<feature type="region of interest" description="Disordered" evidence="1">
    <location>
        <begin position="710"/>
        <end position="744"/>
    </location>
</feature>
<proteinExistence type="predicted"/>
<dbReference type="SMART" id="SM00726">
    <property type="entry name" value="UIM"/>
    <property type="match status" value="2"/>
</dbReference>
<accession>A0AAD5YCI2</accession>
<organism evidence="3 4">
    <name type="scientific">Meripilus lineatus</name>
    <dbReference type="NCBI Taxonomy" id="2056292"/>
    <lineage>
        <taxon>Eukaryota</taxon>
        <taxon>Fungi</taxon>
        <taxon>Dikarya</taxon>
        <taxon>Basidiomycota</taxon>
        <taxon>Agaricomycotina</taxon>
        <taxon>Agaricomycetes</taxon>
        <taxon>Polyporales</taxon>
        <taxon>Meripilaceae</taxon>
        <taxon>Meripilus</taxon>
    </lineage>
</organism>
<feature type="compositionally biased region" description="Polar residues" evidence="1">
    <location>
        <begin position="106"/>
        <end position="116"/>
    </location>
</feature>
<keyword evidence="2" id="KW-1133">Transmembrane helix</keyword>
<dbReference type="Pfam" id="PF02809">
    <property type="entry name" value="UIM"/>
    <property type="match status" value="2"/>
</dbReference>
<feature type="compositionally biased region" description="Low complexity" evidence="1">
    <location>
        <begin position="117"/>
        <end position="131"/>
    </location>
</feature>
<feature type="region of interest" description="Disordered" evidence="1">
    <location>
        <begin position="867"/>
        <end position="924"/>
    </location>
</feature>
<feature type="compositionally biased region" description="Basic and acidic residues" evidence="1">
    <location>
        <begin position="776"/>
        <end position="801"/>
    </location>
</feature>
<keyword evidence="2" id="KW-0472">Membrane</keyword>
<keyword evidence="4" id="KW-1185">Reference proteome</keyword>
<feature type="compositionally biased region" description="Polar residues" evidence="1">
    <location>
        <begin position="132"/>
        <end position="145"/>
    </location>
</feature>
<feature type="compositionally biased region" description="Low complexity" evidence="1">
    <location>
        <begin position="719"/>
        <end position="735"/>
    </location>
</feature>
<feature type="compositionally biased region" description="Low complexity" evidence="1">
    <location>
        <begin position="390"/>
        <end position="406"/>
    </location>
</feature>
<feature type="compositionally biased region" description="Basic and acidic residues" evidence="1">
    <location>
        <begin position="379"/>
        <end position="389"/>
    </location>
</feature>
<feature type="compositionally biased region" description="Basic residues" evidence="1">
    <location>
        <begin position="580"/>
        <end position="593"/>
    </location>
</feature>
<feature type="region of interest" description="Disordered" evidence="1">
    <location>
        <begin position="526"/>
        <end position="606"/>
    </location>
</feature>
<feature type="transmembrane region" description="Helical" evidence="2">
    <location>
        <begin position="154"/>
        <end position="174"/>
    </location>
</feature>
<evidence type="ECO:0000256" key="2">
    <source>
        <dbReference type="SAM" id="Phobius"/>
    </source>
</evidence>
<feature type="compositionally biased region" description="Polar residues" evidence="1">
    <location>
        <begin position="329"/>
        <end position="339"/>
    </location>
</feature>
<evidence type="ECO:0000313" key="3">
    <source>
        <dbReference type="EMBL" id="KAJ3481087.1"/>
    </source>
</evidence>
<dbReference type="AlphaFoldDB" id="A0AAD5YCI2"/>
<dbReference type="Gene3D" id="6.10.140.100">
    <property type="match status" value="1"/>
</dbReference>
<sequence>MMNSRHNSHYRTPPNYGVISARFPQADQDALLFGPNGQIITSTAEEEPPDDPEPVMVGPENADPAVDGDPVMIMPPENKAASTAPPIGGLSSSVALPTRTVDATASMTYPSRTPTHSASSSAIQSTSMSSAGAGSQQTGANTPKSLSAQRTENLYLGIVFGSIAGLAILAAIIACCLKIRDKRRAEENAENWPWDRDDRRVEEGFHHQGNDTDLGQSHLDSWGYPHSNEMSAKSRELIEQLPQPPALWHPPDGRRYRGGEERSLNEAPRSPQSLRHKAYPTIQIHHAHQSVPDLAPDLGKLKVANYMPGDASSFDEASRAGSRLGTASELGTSSPNTPKSQHHATPDPGDGWSKTLGSPWAPLQVRHSSSPRVRLQDPGQKKLPDDSQRSNDTTADPASSTSTLSSQETWASSIRSNIVNAFNAVVGSNTPQVDDNLTRAPLRTVRRLDPSQSKPLREVFPVVDMDSKSQPSGSKLPPLATGSSSVGSEVVSLPWASEVSLSDGDIIKKPLPAMIRSQDRSQIALPPVATSSNSGSVYSEESAASVERTTSMPPQLPQIPPMSRTSTSSSSWCSYDPPRKSLKHQSRQSRKKSSSTVQNRRPTLMAYGSSSTYSAYSGITLDSAVTRSSSTSSGSLNDQELFAKMALKERRKRLLMNRERSPVGRSIRRRGTRMGSIRASQGEELNLTMIDGFEDDDIARAIALSLQEVNMPPTPAPTQTPQYQAGPTPTTTQPQDIQMGESESHPEVDEEEALFQSQLQQAIEMSKAESQPPPDIKPKVEVKEERVPIKQEWPSIKKEGFNVKQEPVTVKQEKNLFYDESSAGPSSFNPQPVASTSASTSSAPSRYDSPLMFDRAQMERDRLARQKRLRPDILHQSTSTGSQSQDDRNDNEDEYPSNAKKKMRLTPVPTSSGSTSDKGKAKQEDDGMFWDGEIRPTANKWVPQEGKVFRLSGIFAPRDEIQFAIMSAYCVNFPWMYEFFKLGTPVIMVAQDPQGKAILSSHEIWKLISCALLCLTRRKREPEGSAAKLDQDDPFLEGR</sequence>
<evidence type="ECO:0000256" key="1">
    <source>
        <dbReference type="SAM" id="MobiDB-lite"/>
    </source>
</evidence>
<feature type="region of interest" description="Disordered" evidence="1">
    <location>
        <begin position="242"/>
        <end position="275"/>
    </location>
</feature>
<dbReference type="Proteomes" id="UP001212997">
    <property type="component" value="Unassembled WGS sequence"/>
</dbReference>
<feature type="compositionally biased region" description="Low complexity" evidence="1">
    <location>
        <begin position="531"/>
        <end position="547"/>
    </location>
</feature>
<comment type="caution">
    <text evidence="3">The sequence shown here is derived from an EMBL/GenBank/DDBJ whole genome shotgun (WGS) entry which is preliminary data.</text>
</comment>
<keyword evidence="2" id="KW-0812">Transmembrane</keyword>
<protein>
    <submittedName>
        <fullName evidence="3">Uncharacterized protein</fullName>
    </submittedName>
</protein>
<dbReference type="InterPro" id="IPR003903">
    <property type="entry name" value="UIM_dom"/>
</dbReference>
<feature type="region of interest" description="Disordered" evidence="1">
    <location>
        <begin position="106"/>
        <end position="145"/>
    </location>
</feature>
<feature type="compositionally biased region" description="Low complexity" evidence="1">
    <location>
        <begin position="834"/>
        <end position="845"/>
    </location>
</feature>
<feature type="region of interest" description="Disordered" evidence="1">
    <location>
        <begin position="312"/>
        <end position="407"/>
    </location>
</feature>
<dbReference type="EMBL" id="JANAWD010000340">
    <property type="protein sequence ID" value="KAJ3481087.1"/>
    <property type="molecule type" value="Genomic_DNA"/>
</dbReference>
<feature type="compositionally biased region" description="Basic and acidic residues" evidence="1">
    <location>
        <begin position="251"/>
        <end position="264"/>
    </location>
</feature>
<name>A0AAD5YCI2_9APHY</name>
<reference evidence="3" key="1">
    <citation type="submission" date="2022-07" db="EMBL/GenBank/DDBJ databases">
        <title>Genome Sequence of Physisporinus lineatus.</title>
        <authorList>
            <person name="Buettner E."/>
        </authorList>
    </citation>
    <scope>NUCLEOTIDE SEQUENCE</scope>
    <source>
        <strain evidence="3">VT162</strain>
    </source>
</reference>